<evidence type="ECO:0008006" key="3">
    <source>
        <dbReference type="Google" id="ProtNLM"/>
    </source>
</evidence>
<dbReference type="Proteomes" id="UP000308802">
    <property type="component" value="Unassembled WGS sequence"/>
</dbReference>
<protein>
    <recommendedName>
        <fullName evidence="3">F-box domain-containing protein</fullName>
    </recommendedName>
</protein>
<accession>A0A4S9LP24</accession>
<organism evidence="1 2">
    <name type="scientific">Aureobasidium pullulans</name>
    <name type="common">Black yeast</name>
    <name type="synonym">Pullularia pullulans</name>
    <dbReference type="NCBI Taxonomy" id="5580"/>
    <lineage>
        <taxon>Eukaryota</taxon>
        <taxon>Fungi</taxon>
        <taxon>Dikarya</taxon>
        <taxon>Ascomycota</taxon>
        <taxon>Pezizomycotina</taxon>
        <taxon>Dothideomycetes</taxon>
        <taxon>Dothideomycetidae</taxon>
        <taxon>Dothideales</taxon>
        <taxon>Saccotheciaceae</taxon>
        <taxon>Aureobasidium</taxon>
    </lineage>
</organism>
<reference evidence="1 2" key="1">
    <citation type="submission" date="2018-10" db="EMBL/GenBank/DDBJ databases">
        <title>Fifty Aureobasidium pullulans genomes reveal a recombining polyextremotolerant generalist.</title>
        <authorList>
            <person name="Gostincar C."/>
            <person name="Turk M."/>
            <person name="Zajc J."/>
            <person name="Gunde-Cimerman N."/>
        </authorList>
    </citation>
    <scope>NUCLEOTIDE SEQUENCE [LARGE SCALE GENOMIC DNA]</scope>
    <source>
        <strain evidence="1 2">EXF-10659</strain>
    </source>
</reference>
<dbReference type="EMBL" id="QZAO01000697">
    <property type="protein sequence ID" value="THW60029.1"/>
    <property type="molecule type" value="Genomic_DNA"/>
</dbReference>
<proteinExistence type="predicted"/>
<dbReference type="AlphaFoldDB" id="A0A4S9LP24"/>
<sequence>MSNLTGPPVQSAPTHSPLFTLPQELFQTVLKYCKKKDIDELRLINKQVNIMVSPAFLCNFPTQHRFVFTKKSMQGLIGLTAHPALAPLLKTITFGTHRLESEAIHYEAQHDFILDGGPVAGMIQAMKNLQSQGNTRVTFGVYDDIDSYDYHEDIDYVECRKLDVAGYAAEDSYGDCVPTQNAFVSTLKSLRYAVQVSGYPLTELDLDLFSFIDRAIDLEDIFWEGSDATISIYMKGKAEKAVTKISSDKSHLIMAYHDMEHERLGSDYLGMEKIFYDDVYTLLYKNSFRSLDLSHMNAPYDMFSSQIFEKSQLTDLSLSEIAFSAVDESHTCLGTAAHLCRSLKEIPTLQRLTLENISDGWVTADSIQEKKVQWEGQEQIQAGLDKLISRVAGWSYEFQL</sequence>
<comment type="caution">
    <text evidence="1">The sequence shown here is derived from an EMBL/GenBank/DDBJ whole genome shotgun (WGS) entry which is preliminary data.</text>
</comment>
<evidence type="ECO:0000313" key="1">
    <source>
        <dbReference type="EMBL" id="THW60029.1"/>
    </source>
</evidence>
<name>A0A4S9LP24_AURPU</name>
<gene>
    <name evidence="1" type="ORF">D6D19_10160</name>
</gene>
<evidence type="ECO:0000313" key="2">
    <source>
        <dbReference type="Proteomes" id="UP000308802"/>
    </source>
</evidence>